<reference evidence="11 12" key="1">
    <citation type="journal article" date="2011" name="Genome Res.">
        <title>Phylogeny-wide analysis of social amoeba genomes highlights ancient origins for complex intercellular communication.</title>
        <authorList>
            <person name="Heidel A.J."/>
            <person name="Lawal H.M."/>
            <person name="Felder M."/>
            <person name="Schilde C."/>
            <person name="Helps N.R."/>
            <person name="Tunggal B."/>
            <person name="Rivero F."/>
            <person name="John U."/>
            <person name="Schleicher M."/>
            <person name="Eichinger L."/>
            <person name="Platzer M."/>
            <person name="Noegel A.A."/>
            <person name="Schaap P."/>
            <person name="Gloeckner G."/>
        </authorList>
    </citation>
    <scope>NUCLEOTIDE SEQUENCE [LARGE SCALE GENOMIC DNA]</scope>
    <source>
        <strain evidence="12">ATCC 26659 / Pp 5 / PN500</strain>
    </source>
</reference>
<dbReference type="PANTHER" id="PTHR10828:SF17">
    <property type="entry name" value="PROTEIN-TYROSINE-PHOSPHATASE"/>
    <property type="match status" value="1"/>
</dbReference>
<organism evidence="11 12">
    <name type="scientific">Heterostelium pallidum (strain ATCC 26659 / Pp 5 / PN500)</name>
    <name type="common">Cellular slime mold</name>
    <name type="synonym">Polysphondylium pallidum</name>
    <dbReference type="NCBI Taxonomy" id="670386"/>
    <lineage>
        <taxon>Eukaryota</taxon>
        <taxon>Amoebozoa</taxon>
        <taxon>Evosea</taxon>
        <taxon>Eumycetozoa</taxon>
        <taxon>Dictyostelia</taxon>
        <taxon>Acytosteliales</taxon>
        <taxon>Acytosteliaceae</taxon>
        <taxon>Heterostelium</taxon>
    </lineage>
</organism>
<dbReference type="GeneID" id="31359800"/>
<keyword evidence="12" id="KW-1185">Reference proteome</keyword>
<dbReference type="OMA" id="RTCLDFT"/>
<dbReference type="EMBL" id="ADBJ01000018">
    <property type="protein sequence ID" value="EFA82621.1"/>
    <property type="molecule type" value="Genomic_DNA"/>
</dbReference>
<accession>D3B778</accession>
<evidence type="ECO:0000256" key="4">
    <source>
        <dbReference type="ARBA" id="ARBA00022801"/>
    </source>
</evidence>
<dbReference type="PANTHER" id="PTHR10828">
    <property type="entry name" value="M-PHASE INDUCER PHOSPHATASE DUAL SPECIFICITY PHOSPHATASE CDC25"/>
    <property type="match status" value="1"/>
</dbReference>
<dbReference type="InterPro" id="IPR001763">
    <property type="entry name" value="Rhodanese-like_dom"/>
</dbReference>
<keyword evidence="4 8" id="KW-0378">Hydrolase</keyword>
<dbReference type="InterPro" id="IPR000751">
    <property type="entry name" value="MPI_Phosphatase"/>
</dbReference>
<feature type="region of interest" description="Disordered" evidence="9">
    <location>
        <begin position="130"/>
        <end position="157"/>
    </location>
</feature>
<feature type="region of interest" description="Disordered" evidence="9">
    <location>
        <begin position="34"/>
        <end position="72"/>
    </location>
</feature>
<protein>
    <recommendedName>
        <fullName evidence="8">M-phase inducer phosphatase</fullName>
        <ecNumber evidence="8">3.1.3.48</ecNumber>
    </recommendedName>
</protein>
<feature type="region of interest" description="Disordered" evidence="9">
    <location>
        <begin position="346"/>
        <end position="366"/>
    </location>
</feature>
<comment type="catalytic activity">
    <reaction evidence="7 8">
        <text>O-phospho-L-tyrosyl-[protein] + H2O = L-tyrosyl-[protein] + phosphate</text>
        <dbReference type="Rhea" id="RHEA:10684"/>
        <dbReference type="Rhea" id="RHEA-COMP:10136"/>
        <dbReference type="Rhea" id="RHEA-COMP:20101"/>
        <dbReference type="ChEBI" id="CHEBI:15377"/>
        <dbReference type="ChEBI" id="CHEBI:43474"/>
        <dbReference type="ChEBI" id="CHEBI:46858"/>
        <dbReference type="ChEBI" id="CHEBI:61978"/>
        <dbReference type="EC" id="3.1.3.48"/>
    </reaction>
</comment>
<dbReference type="Gene3D" id="3.40.250.10">
    <property type="entry name" value="Rhodanese-like domain"/>
    <property type="match status" value="1"/>
</dbReference>
<feature type="compositionally biased region" description="Low complexity" evidence="9">
    <location>
        <begin position="346"/>
        <end position="355"/>
    </location>
</feature>
<dbReference type="GO" id="GO:0005634">
    <property type="term" value="C:nucleus"/>
    <property type="evidence" value="ECO:0007669"/>
    <property type="project" value="TreeGrafter"/>
</dbReference>
<comment type="similarity">
    <text evidence="1 8">Belongs to the MPI phosphatase family.</text>
</comment>
<dbReference type="GO" id="GO:0005737">
    <property type="term" value="C:cytoplasm"/>
    <property type="evidence" value="ECO:0007669"/>
    <property type="project" value="TreeGrafter"/>
</dbReference>
<dbReference type="FunFam" id="3.40.250.10:FF:000021">
    <property type="entry name" value="M-phase inducer phosphatase cdc-25.2"/>
    <property type="match status" value="1"/>
</dbReference>
<dbReference type="InterPro" id="IPR036873">
    <property type="entry name" value="Rhodanese-like_dom_sf"/>
</dbReference>
<dbReference type="SMART" id="SM00450">
    <property type="entry name" value="RHOD"/>
    <property type="match status" value="1"/>
</dbReference>
<evidence type="ECO:0000256" key="8">
    <source>
        <dbReference type="RuleBase" id="RU368028"/>
    </source>
</evidence>
<keyword evidence="3 8" id="KW-0498">Mitosis</keyword>
<dbReference type="Pfam" id="PF00581">
    <property type="entry name" value="Rhodanese"/>
    <property type="match status" value="1"/>
</dbReference>
<dbReference type="GO" id="GO:0004725">
    <property type="term" value="F:protein tyrosine phosphatase activity"/>
    <property type="evidence" value="ECO:0007669"/>
    <property type="project" value="UniProtKB-UniRule"/>
</dbReference>
<keyword evidence="6 8" id="KW-0131">Cell cycle</keyword>
<feature type="compositionally biased region" description="Polar residues" evidence="9">
    <location>
        <begin position="130"/>
        <end position="141"/>
    </location>
</feature>
<gene>
    <name evidence="11" type="primary">cdc25</name>
    <name evidence="11" type="ORF">PPL_04313</name>
</gene>
<dbReference type="AlphaFoldDB" id="D3B778"/>
<evidence type="ECO:0000313" key="11">
    <source>
        <dbReference type="EMBL" id="EFA82621.1"/>
    </source>
</evidence>
<feature type="compositionally biased region" description="Low complexity" evidence="9">
    <location>
        <begin position="62"/>
        <end position="72"/>
    </location>
</feature>
<feature type="region of interest" description="Disordered" evidence="9">
    <location>
        <begin position="728"/>
        <end position="758"/>
    </location>
</feature>
<sequence>MVLVVTSKDSSTTINNNNNNIKSVKLAEENYDSNKENNFNQNNIPPTPLTPKQSAPVPVLPPSQQRQTSPRQQPAILISNTNVVATVAIHHQHHHNHPHNHHQQTSQFTTSSLQLPNNPFINCTASASSNLVGSTGSGSSHSDFHPRPSNHKRDSQLLSNSMPSLTTFFNSNNTSQLHSSTPPATPRFIEDGPHDYIGSPDRVSNCQEKPFLKKSRNSQTILRLDHLSIDQGIPSPLSRSTSELSIADCNDNNTDYTNSFTTSSITRSNTFCGEFPSSSTNLRRSLSRQLDFSAPHINIPNSNHLPFTSYLQQSISSPSSPLMAPSQVEPFSLSAPNTFLLSGAYPSSPEASPASTPIKDHHLNNNNNDSITDITPMKIMTSSSASHSHLSHPVTPNITMTNDPYDVDSPISSSPSQPSTPLMELLNNCDFAQPQSSPYKTPSKSHSHFVSRFSDSSYIATQSLYQSSDSILNFKKRGRTDLQSYNGFIAPSLPTSKSFINFSTTSSELCNSNNNIVNSTNTSNSSSNNSSNSNSNNSTNANNSTTVSPNTWKKASPDVSKPLPFEKSVFITNSNTSVCDETEYNLKLPLCNGKPGYNNITPETLAKLMEDVKNNITVVDCRYTYEYNGGHIKNAINIPPHHSSVSLQKNFFDKPPANNKRIIIFHCEFSSKRAPDCYSLFRDIDRKSNCYPNVHYPEIYLLNGGYKKFFETFPEKCTKDYIKMDDPRFTKEKRKEEEKKKKEEAIKSKLGRSQSFHG</sequence>
<dbReference type="CDD" id="cd01530">
    <property type="entry name" value="Cdc25"/>
    <property type="match status" value="1"/>
</dbReference>
<feature type="compositionally biased region" description="Basic and acidic residues" evidence="9">
    <location>
        <begin position="142"/>
        <end position="155"/>
    </location>
</feature>
<evidence type="ECO:0000256" key="9">
    <source>
        <dbReference type="SAM" id="MobiDB-lite"/>
    </source>
</evidence>
<feature type="domain" description="Rhodanese" evidence="10">
    <location>
        <begin position="612"/>
        <end position="718"/>
    </location>
</feature>
<keyword evidence="2 8" id="KW-0132">Cell division</keyword>
<dbReference type="Proteomes" id="UP000001396">
    <property type="component" value="Unassembled WGS sequence"/>
</dbReference>
<dbReference type="SUPFAM" id="SSF52821">
    <property type="entry name" value="Rhodanese/Cell cycle control phosphatase"/>
    <property type="match status" value="1"/>
</dbReference>
<evidence type="ECO:0000313" key="12">
    <source>
        <dbReference type="Proteomes" id="UP000001396"/>
    </source>
</evidence>
<dbReference type="RefSeq" id="XP_020434738.1">
    <property type="nucleotide sequence ID" value="XM_020575218.1"/>
</dbReference>
<dbReference type="GO" id="GO:0110032">
    <property type="term" value="P:positive regulation of G2/MI transition of meiotic cell cycle"/>
    <property type="evidence" value="ECO:0007669"/>
    <property type="project" value="TreeGrafter"/>
</dbReference>
<keyword evidence="5 8" id="KW-0904">Protein phosphatase</keyword>
<dbReference type="GO" id="GO:0000086">
    <property type="term" value="P:G2/M transition of mitotic cell cycle"/>
    <property type="evidence" value="ECO:0007669"/>
    <property type="project" value="TreeGrafter"/>
</dbReference>
<evidence type="ECO:0000256" key="2">
    <source>
        <dbReference type="ARBA" id="ARBA00022618"/>
    </source>
</evidence>
<comment type="caution">
    <text evidence="11">The sequence shown here is derived from an EMBL/GenBank/DDBJ whole genome shotgun (WGS) entry which is preliminary data.</text>
</comment>
<evidence type="ECO:0000256" key="5">
    <source>
        <dbReference type="ARBA" id="ARBA00022912"/>
    </source>
</evidence>
<dbReference type="PROSITE" id="PS50206">
    <property type="entry name" value="RHODANESE_3"/>
    <property type="match status" value="1"/>
</dbReference>
<evidence type="ECO:0000256" key="6">
    <source>
        <dbReference type="ARBA" id="ARBA00023306"/>
    </source>
</evidence>
<dbReference type="GO" id="GO:0051301">
    <property type="term" value="P:cell division"/>
    <property type="evidence" value="ECO:0007669"/>
    <property type="project" value="UniProtKB-UniRule"/>
</dbReference>
<dbReference type="EC" id="3.1.3.48" evidence="8"/>
<dbReference type="PRINTS" id="PR00716">
    <property type="entry name" value="MPIPHPHTASE"/>
</dbReference>
<feature type="region of interest" description="Disordered" evidence="9">
    <location>
        <begin position="520"/>
        <end position="559"/>
    </location>
</feature>
<evidence type="ECO:0000256" key="7">
    <source>
        <dbReference type="ARBA" id="ARBA00051722"/>
    </source>
</evidence>
<proteinExistence type="inferred from homology"/>
<dbReference type="GO" id="GO:0010971">
    <property type="term" value="P:positive regulation of G2/M transition of mitotic cell cycle"/>
    <property type="evidence" value="ECO:0007669"/>
    <property type="project" value="TreeGrafter"/>
</dbReference>
<name>D3B778_HETP5</name>
<feature type="compositionally biased region" description="Basic and acidic residues" evidence="9">
    <location>
        <begin position="728"/>
        <end position="747"/>
    </location>
</feature>
<feature type="compositionally biased region" description="Low complexity" evidence="9">
    <location>
        <begin position="520"/>
        <end position="551"/>
    </location>
</feature>
<evidence type="ECO:0000259" key="10">
    <source>
        <dbReference type="PROSITE" id="PS50206"/>
    </source>
</evidence>
<dbReference type="STRING" id="670386.D3B778"/>
<comment type="function">
    <text evidence="8">Tyrosine protein phosphatase which functions as a dosage-dependent inducer of mitotic progression.</text>
</comment>
<dbReference type="InParanoid" id="D3B778"/>
<evidence type="ECO:0000256" key="3">
    <source>
        <dbReference type="ARBA" id="ARBA00022776"/>
    </source>
</evidence>
<evidence type="ECO:0000256" key="1">
    <source>
        <dbReference type="ARBA" id="ARBA00011065"/>
    </source>
</evidence>